<keyword evidence="2" id="KW-1185">Reference proteome</keyword>
<evidence type="ECO:0000313" key="1">
    <source>
        <dbReference type="EMBL" id="CAD8118496.1"/>
    </source>
</evidence>
<gene>
    <name evidence="1" type="ORF">PPRIM_AZ9-3.1.T2430004</name>
</gene>
<organism evidence="1 2">
    <name type="scientific">Paramecium primaurelia</name>
    <dbReference type="NCBI Taxonomy" id="5886"/>
    <lineage>
        <taxon>Eukaryota</taxon>
        <taxon>Sar</taxon>
        <taxon>Alveolata</taxon>
        <taxon>Ciliophora</taxon>
        <taxon>Intramacronucleata</taxon>
        <taxon>Oligohymenophorea</taxon>
        <taxon>Peniculida</taxon>
        <taxon>Parameciidae</taxon>
        <taxon>Paramecium</taxon>
    </lineage>
</organism>
<comment type="caution">
    <text evidence="1">The sequence shown here is derived from an EMBL/GenBank/DDBJ whole genome shotgun (WGS) entry which is preliminary data.</text>
</comment>
<evidence type="ECO:0000313" key="2">
    <source>
        <dbReference type="Proteomes" id="UP000688137"/>
    </source>
</evidence>
<protein>
    <submittedName>
        <fullName evidence="1">Uncharacterized protein</fullName>
    </submittedName>
</protein>
<name>A0A8S1QRX3_PARPR</name>
<dbReference type="EMBL" id="CAJJDM010000252">
    <property type="protein sequence ID" value="CAD8118496.1"/>
    <property type="molecule type" value="Genomic_DNA"/>
</dbReference>
<sequence length="588" mass="66915">MREQQSLQSACMEREVNVMPSLFAQTHIQLQTKQYVRLIKHDAYIIVMFYAADTSSNCPTSIPNTFTTDSQNLFNVDVSKKLLIIYILQTNADCACINITTSGSWDTQTDATSNAYKAAYCLAQSYKNRTKFCKYTAATSTTVCSDATCEDIPSPTIQGDCDNYLSGCSFYKNKCYIPETVSADADCADNAKAPMDTRLTHINLIEILAKQYILHMINIIQLQLNVSVVVLVLHIRQYQQLMIRISQHIVQAEQIILDKDVHSQLQMRNAEALIAKIYKINPLKSIAIQEHQEKNVFTSQAHAIIRKKHVQQSLLKVEMRRAIVIKPVVPLHVLTFQEQHAIFKKIVIFIVQLQIKPLFVTDARNNCVEAGTCASYDGNTTAVKGPLADQEDTVKSNASYPYIKDTSASKKCIAQVFTDNDISAMSVLIMPPTVSIILTNILTRNTLQGSDNTAKQTWYYCVWDAKSSKCQERTSSYKQFYTDFDCCIYKQTFYDNFTAQSDYECEFYFSVSLMELHVLIMDRIVIHSMELKRHAHIFGQRWPVQSHYRASAERVFTEAPNNLTTDADCQKYKNIVKQPIKDAQISRM</sequence>
<proteinExistence type="predicted"/>
<dbReference type="Proteomes" id="UP000688137">
    <property type="component" value="Unassembled WGS sequence"/>
</dbReference>
<dbReference type="AlphaFoldDB" id="A0A8S1QRX3"/>
<reference evidence="1" key="1">
    <citation type="submission" date="2021-01" db="EMBL/GenBank/DDBJ databases">
        <authorList>
            <consortium name="Genoscope - CEA"/>
            <person name="William W."/>
        </authorList>
    </citation>
    <scope>NUCLEOTIDE SEQUENCE</scope>
</reference>
<accession>A0A8S1QRX3</accession>